<dbReference type="InterPro" id="IPR009057">
    <property type="entry name" value="Homeodomain-like_sf"/>
</dbReference>
<dbReference type="EMBL" id="OFSM01000019">
    <property type="protein sequence ID" value="SOY30783.1"/>
    <property type="molecule type" value="Genomic_DNA"/>
</dbReference>
<evidence type="ECO:0000256" key="2">
    <source>
        <dbReference type="ARBA" id="ARBA00023125"/>
    </source>
</evidence>
<dbReference type="AlphaFoldDB" id="A0A2K4ZJX8"/>
<name>A0A2K4ZJX8_9FIRM</name>
<dbReference type="PRINTS" id="PR00032">
    <property type="entry name" value="HTHARAC"/>
</dbReference>
<dbReference type="Gene3D" id="2.60.120.280">
    <property type="entry name" value="Regulatory protein AraC"/>
    <property type="match status" value="1"/>
</dbReference>
<sequence>MYKKDTDILDNYAFHFLEDVENPFVQLTAIGREKRCSSGYYWENRERRPAWLFQYTLSGSGTVKINGQEQPVDEEKAFFLKLPGEESYYFDEKRSQAPWEFLFIMFECHGAERYCRQIERYLGQIFSLPRSHEAVRLLFEIHVMAREGMVRNPFWLSSKTFEFLCLLCTDTIPGNKAGEGSSLGARAGDYIRKHYMNPIGISDAAAFLKVSQSHLSREFYRETGIKAIDYLTRARLDNAVDLLTATEKTIEEIAVECGFANANYFGKVFKKHMDMTPAQFREYVRREGYSKMQI</sequence>
<evidence type="ECO:0000313" key="5">
    <source>
        <dbReference type="EMBL" id="SOY30783.1"/>
    </source>
</evidence>
<evidence type="ECO:0000256" key="3">
    <source>
        <dbReference type="ARBA" id="ARBA00023163"/>
    </source>
</evidence>
<dbReference type="GO" id="GO:0043565">
    <property type="term" value="F:sequence-specific DNA binding"/>
    <property type="evidence" value="ECO:0007669"/>
    <property type="project" value="InterPro"/>
</dbReference>
<dbReference type="InterPro" id="IPR037923">
    <property type="entry name" value="HTH-like"/>
</dbReference>
<keyword evidence="2" id="KW-0238">DNA-binding</keyword>
<dbReference type="SUPFAM" id="SSF51215">
    <property type="entry name" value="Regulatory protein AraC"/>
    <property type="match status" value="1"/>
</dbReference>
<evidence type="ECO:0000256" key="1">
    <source>
        <dbReference type="ARBA" id="ARBA00023015"/>
    </source>
</evidence>
<keyword evidence="3" id="KW-0804">Transcription</keyword>
<proteinExistence type="predicted"/>
<feature type="domain" description="HTH araC/xylS-type" evidence="4">
    <location>
        <begin position="185"/>
        <end position="283"/>
    </location>
</feature>
<dbReference type="InterPro" id="IPR018060">
    <property type="entry name" value="HTH_AraC"/>
</dbReference>
<dbReference type="Pfam" id="PF02311">
    <property type="entry name" value="AraC_binding"/>
    <property type="match status" value="1"/>
</dbReference>
<protein>
    <submittedName>
        <fullName evidence="5">HTH-type transcriptional regulator YesS</fullName>
    </submittedName>
</protein>
<dbReference type="PANTHER" id="PTHR43280">
    <property type="entry name" value="ARAC-FAMILY TRANSCRIPTIONAL REGULATOR"/>
    <property type="match status" value="1"/>
</dbReference>
<dbReference type="PANTHER" id="PTHR43280:SF2">
    <property type="entry name" value="HTH-TYPE TRANSCRIPTIONAL REGULATOR EXSA"/>
    <property type="match status" value="1"/>
</dbReference>
<keyword evidence="1" id="KW-0805">Transcription regulation</keyword>
<dbReference type="PROSITE" id="PS00041">
    <property type="entry name" value="HTH_ARAC_FAMILY_1"/>
    <property type="match status" value="1"/>
</dbReference>
<dbReference type="Proteomes" id="UP000236311">
    <property type="component" value="Unassembled WGS sequence"/>
</dbReference>
<accession>A0A2K4ZJX8</accession>
<dbReference type="InterPro" id="IPR020449">
    <property type="entry name" value="Tscrpt_reg_AraC-type_HTH"/>
</dbReference>
<dbReference type="InterPro" id="IPR018062">
    <property type="entry name" value="HTH_AraC-typ_CS"/>
</dbReference>
<dbReference type="Gene3D" id="1.10.10.60">
    <property type="entry name" value="Homeodomain-like"/>
    <property type="match status" value="2"/>
</dbReference>
<evidence type="ECO:0000259" key="4">
    <source>
        <dbReference type="PROSITE" id="PS01124"/>
    </source>
</evidence>
<dbReference type="SMART" id="SM00342">
    <property type="entry name" value="HTH_ARAC"/>
    <property type="match status" value="1"/>
</dbReference>
<dbReference type="GO" id="GO:0003700">
    <property type="term" value="F:DNA-binding transcription factor activity"/>
    <property type="evidence" value="ECO:0007669"/>
    <property type="project" value="InterPro"/>
</dbReference>
<keyword evidence="6" id="KW-1185">Reference proteome</keyword>
<dbReference type="SUPFAM" id="SSF46689">
    <property type="entry name" value="Homeodomain-like"/>
    <property type="match status" value="2"/>
</dbReference>
<dbReference type="RefSeq" id="WP_242982513.1">
    <property type="nucleotide sequence ID" value="NZ_JANJZD010000019.1"/>
</dbReference>
<organism evidence="5 6">
    <name type="scientific">Acetatifactor muris</name>
    <dbReference type="NCBI Taxonomy" id="879566"/>
    <lineage>
        <taxon>Bacteria</taxon>
        <taxon>Bacillati</taxon>
        <taxon>Bacillota</taxon>
        <taxon>Clostridia</taxon>
        <taxon>Lachnospirales</taxon>
        <taxon>Lachnospiraceae</taxon>
        <taxon>Acetatifactor</taxon>
    </lineage>
</organism>
<dbReference type="PROSITE" id="PS01124">
    <property type="entry name" value="HTH_ARAC_FAMILY_2"/>
    <property type="match status" value="1"/>
</dbReference>
<dbReference type="Pfam" id="PF12833">
    <property type="entry name" value="HTH_18"/>
    <property type="match status" value="1"/>
</dbReference>
<gene>
    <name evidence="5" type="primary">yesS_8</name>
    <name evidence="5" type="ORF">AMURIS_03514</name>
</gene>
<evidence type="ECO:0000313" key="6">
    <source>
        <dbReference type="Proteomes" id="UP000236311"/>
    </source>
</evidence>
<dbReference type="InterPro" id="IPR003313">
    <property type="entry name" value="AraC-bd"/>
</dbReference>
<reference evidence="5 6" key="1">
    <citation type="submission" date="2018-01" db="EMBL/GenBank/DDBJ databases">
        <authorList>
            <person name="Gaut B.S."/>
            <person name="Morton B.R."/>
            <person name="Clegg M.T."/>
            <person name="Duvall M.R."/>
        </authorList>
    </citation>
    <scope>NUCLEOTIDE SEQUENCE [LARGE SCALE GENOMIC DNA]</scope>
    <source>
        <strain evidence="5">GP69</strain>
    </source>
</reference>